<feature type="compositionally biased region" description="Low complexity" evidence="1">
    <location>
        <begin position="122"/>
        <end position="157"/>
    </location>
</feature>
<sequence length="169" mass="19546">MFLNISQKGNQEYSARTLGATWGIISAVMLPIVVVLICIGYRILKRKKDEEREENDFLPIRTRTFDPDEQLKLNSDDDSIPYKKDLTEDSPEPTEPVKVDNDIAYPYGQEYPQPSEQYQTSTDTFTQPQYPPQTTDTFGQPQPYQQQQSQYQQQQPQTSRAWAGETEIN</sequence>
<dbReference type="AlphaFoldDB" id="A0A8S4QFH1"/>
<comment type="caution">
    <text evidence="3">The sequence shown here is derived from an EMBL/GenBank/DDBJ whole genome shotgun (WGS) entry which is preliminary data.</text>
</comment>
<feature type="region of interest" description="Disordered" evidence="1">
    <location>
        <begin position="61"/>
        <end position="169"/>
    </location>
</feature>
<keyword evidence="2" id="KW-0812">Transmembrane</keyword>
<dbReference type="Proteomes" id="UP000838756">
    <property type="component" value="Unassembled WGS sequence"/>
</dbReference>
<protein>
    <submittedName>
        <fullName evidence="3">Jg6028 protein</fullName>
    </submittedName>
</protein>
<proteinExistence type="predicted"/>
<evidence type="ECO:0000256" key="1">
    <source>
        <dbReference type="SAM" id="MobiDB-lite"/>
    </source>
</evidence>
<keyword evidence="2" id="KW-0472">Membrane</keyword>
<evidence type="ECO:0000313" key="3">
    <source>
        <dbReference type="EMBL" id="CAH2207885.1"/>
    </source>
</evidence>
<dbReference type="EMBL" id="CAKXAJ010001568">
    <property type="protein sequence ID" value="CAH2207885.1"/>
    <property type="molecule type" value="Genomic_DNA"/>
</dbReference>
<name>A0A8S4QFH1_9NEOP</name>
<evidence type="ECO:0000313" key="4">
    <source>
        <dbReference type="Proteomes" id="UP000838756"/>
    </source>
</evidence>
<dbReference type="OrthoDB" id="7086801at2759"/>
<accession>A0A8S4QFH1</accession>
<gene>
    <name evidence="3" type="primary">jg6028</name>
    <name evidence="3" type="ORF">PAEG_LOCUS504</name>
</gene>
<feature type="transmembrane region" description="Helical" evidence="2">
    <location>
        <begin position="20"/>
        <end position="44"/>
    </location>
</feature>
<feature type="compositionally biased region" description="Polar residues" evidence="1">
    <location>
        <begin position="112"/>
        <end position="121"/>
    </location>
</feature>
<keyword evidence="2" id="KW-1133">Transmembrane helix</keyword>
<keyword evidence="4" id="KW-1185">Reference proteome</keyword>
<reference evidence="3" key="1">
    <citation type="submission" date="2022-03" db="EMBL/GenBank/DDBJ databases">
        <authorList>
            <person name="Lindestad O."/>
        </authorList>
    </citation>
    <scope>NUCLEOTIDE SEQUENCE</scope>
</reference>
<evidence type="ECO:0000256" key="2">
    <source>
        <dbReference type="SAM" id="Phobius"/>
    </source>
</evidence>
<feature type="compositionally biased region" description="Basic and acidic residues" evidence="1">
    <location>
        <begin position="63"/>
        <end position="87"/>
    </location>
</feature>
<organism evidence="3 4">
    <name type="scientific">Pararge aegeria aegeria</name>
    <dbReference type="NCBI Taxonomy" id="348720"/>
    <lineage>
        <taxon>Eukaryota</taxon>
        <taxon>Metazoa</taxon>
        <taxon>Ecdysozoa</taxon>
        <taxon>Arthropoda</taxon>
        <taxon>Hexapoda</taxon>
        <taxon>Insecta</taxon>
        <taxon>Pterygota</taxon>
        <taxon>Neoptera</taxon>
        <taxon>Endopterygota</taxon>
        <taxon>Lepidoptera</taxon>
        <taxon>Glossata</taxon>
        <taxon>Ditrysia</taxon>
        <taxon>Papilionoidea</taxon>
        <taxon>Nymphalidae</taxon>
        <taxon>Satyrinae</taxon>
        <taxon>Satyrini</taxon>
        <taxon>Parargina</taxon>
        <taxon>Pararge</taxon>
    </lineage>
</organism>